<proteinExistence type="predicted"/>
<dbReference type="PANTHER" id="PTHR48240">
    <property type="entry name" value="GRF-TYPE DOMAIN-CONTAINING PROTEIN"/>
    <property type="match status" value="1"/>
</dbReference>
<accession>M8B957</accession>
<evidence type="ECO:0000313" key="1">
    <source>
        <dbReference type="EnsemblPlants" id="EMT21335"/>
    </source>
</evidence>
<dbReference type="PANTHER" id="PTHR48240:SF2">
    <property type="entry name" value="GENOME ASSEMBLY, CHROMOSOME: II"/>
    <property type="match status" value="1"/>
</dbReference>
<protein>
    <submittedName>
        <fullName evidence="1">Uncharacterized protein</fullName>
    </submittedName>
</protein>
<name>M8B957_AEGTA</name>
<sequence>MEPLKHLTCVKEENGNRGREFVKCLSKPQPGQVLKKCGHFEWLDGYVERVKIDQRVNTRPQFQFWGAAWCGTHLTFGGQSRSDDGQC</sequence>
<dbReference type="EnsemblPlants" id="EMT21335">
    <property type="protein sequence ID" value="EMT21335"/>
    <property type="gene ID" value="F775_02387"/>
</dbReference>
<dbReference type="AlphaFoldDB" id="M8B957"/>
<reference evidence="1" key="1">
    <citation type="submission" date="2015-06" db="UniProtKB">
        <authorList>
            <consortium name="EnsemblPlants"/>
        </authorList>
    </citation>
    <scope>IDENTIFICATION</scope>
</reference>
<organism evidence="1">
    <name type="scientific">Aegilops tauschii</name>
    <name type="common">Tausch's goatgrass</name>
    <name type="synonym">Aegilops squarrosa</name>
    <dbReference type="NCBI Taxonomy" id="37682"/>
    <lineage>
        <taxon>Eukaryota</taxon>
        <taxon>Viridiplantae</taxon>
        <taxon>Streptophyta</taxon>
        <taxon>Embryophyta</taxon>
        <taxon>Tracheophyta</taxon>
        <taxon>Spermatophyta</taxon>
        <taxon>Magnoliopsida</taxon>
        <taxon>Liliopsida</taxon>
        <taxon>Poales</taxon>
        <taxon>Poaceae</taxon>
        <taxon>BOP clade</taxon>
        <taxon>Pooideae</taxon>
        <taxon>Triticodae</taxon>
        <taxon>Triticeae</taxon>
        <taxon>Triticinae</taxon>
        <taxon>Aegilops</taxon>
    </lineage>
</organism>